<dbReference type="PANTHER" id="PTHR30469:SF15">
    <property type="entry name" value="HLYD FAMILY OF SECRETION PROTEINS"/>
    <property type="match status" value="1"/>
</dbReference>
<protein>
    <recommendedName>
        <fullName evidence="4">Peptidoglycan binding domain-containing protein</fullName>
    </recommendedName>
</protein>
<dbReference type="PANTHER" id="PTHR30469">
    <property type="entry name" value="MULTIDRUG RESISTANCE PROTEIN MDTA"/>
    <property type="match status" value="1"/>
</dbReference>
<evidence type="ECO:0000313" key="3">
    <source>
        <dbReference type="Proteomes" id="UP001589707"/>
    </source>
</evidence>
<dbReference type="Gene3D" id="1.10.101.10">
    <property type="entry name" value="PGBD-like superfamily/PGBD"/>
    <property type="match status" value="1"/>
</dbReference>
<sequence>MVSVIRRRKLRGTVLMVALLTMFVAGLVIGHIYSPPDGDALEEQSRPVTVWANAEERVVSSGVTLPGTVKQPSEKPVTIRGLGDSDVIVRQPQSPGETVRAGQLLVVISGRPYIGLSGPLASYRDLQLGDSGDDVTLLQRALSDAGYSTRATGTVTRGTINAARRLFKAHGFDLPAADTSESEASHTKPEDAAPSVGSQFAIPAAQFIDLPVDGGLVVSAMPVGSAPGEEPVMKLARSGVFVESFADLVSSDQLQAGQEVHVQSGQETVQGSITKIGEVETEESGDGRAGRRLTIELQDPPDWRAEMSVTVRSAAEDAPVLAVPQTAVRTDAQGDYLLVRSPGDSPPRRVDVTVTGTDGGYAAIDGALEPGAEVKVT</sequence>
<evidence type="ECO:0008006" key="4">
    <source>
        <dbReference type="Google" id="ProtNLM"/>
    </source>
</evidence>
<dbReference type="Proteomes" id="UP001589707">
    <property type="component" value="Unassembled WGS sequence"/>
</dbReference>
<organism evidence="2 3">
    <name type="scientific">Brevibacterium otitidis</name>
    <dbReference type="NCBI Taxonomy" id="53364"/>
    <lineage>
        <taxon>Bacteria</taxon>
        <taxon>Bacillati</taxon>
        <taxon>Actinomycetota</taxon>
        <taxon>Actinomycetes</taxon>
        <taxon>Micrococcales</taxon>
        <taxon>Brevibacteriaceae</taxon>
        <taxon>Brevibacterium</taxon>
    </lineage>
</organism>
<comment type="caution">
    <text evidence="2">The sequence shown here is derived from an EMBL/GenBank/DDBJ whole genome shotgun (WGS) entry which is preliminary data.</text>
</comment>
<dbReference type="InterPro" id="IPR036365">
    <property type="entry name" value="PGBD-like_sf"/>
</dbReference>
<proteinExistence type="predicted"/>
<name>A0ABV5X591_9MICO</name>
<keyword evidence="1" id="KW-0812">Transmembrane</keyword>
<dbReference type="Gene3D" id="2.40.420.20">
    <property type="match status" value="1"/>
</dbReference>
<accession>A0ABV5X591</accession>
<dbReference type="EMBL" id="JBHMAU010000126">
    <property type="protein sequence ID" value="MFB9777641.1"/>
    <property type="molecule type" value="Genomic_DNA"/>
</dbReference>
<dbReference type="InterPro" id="IPR036366">
    <property type="entry name" value="PGBDSf"/>
</dbReference>
<reference evidence="2 3" key="1">
    <citation type="submission" date="2024-09" db="EMBL/GenBank/DDBJ databases">
        <authorList>
            <person name="Sun Q."/>
            <person name="Mori K."/>
        </authorList>
    </citation>
    <scope>NUCLEOTIDE SEQUENCE [LARGE SCALE GENOMIC DNA]</scope>
    <source>
        <strain evidence="2 3">JCM 11683</strain>
    </source>
</reference>
<gene>
    <name evidence="2" type="ORF">ACFFN1_14785</name>
</gene>
<evidence type="ECO:0000313" key="2">
    <source>
        <dbReference type="EMBL" id="MFB9777641.1"/>
    </source>
</evidence>
<evidence type="ECO:0000256" key="1">
    <source>
        <dbReference type="SAM" id="Phobius"/>
    </source>
</evidence>
<dbReference type="RefSeq" id="WP_376841619.1">
    <property type="nucleotide sequence ID" value="NZ_JBHMAU010000126.1"/>
</dbReference>
<keyword evidence="3" id="KW-1185">Reference proteome</keyword>
<feature type="transmembrane region" description="Helical" evidence="1">
    <location>
        <begin position="12"/>
        <end position="33"/>
    </location>
</feature>
<keyword evidence="1" id="KW-1133">Transmembrane helix</keyword>
<dbReference type="SUPFAM" id="SSF47090">
    <property type="entry name" value="PGBD-like"/>
    <property type="match status" value="1"/>
</dbReference>
<keyword evidence="1" id="KW-0472">Membrane</keyword>